<comment type="caution">
    <text evidence="2">The sequence shown here is derived from an EMBL/GenBank/DDBJ whole genome shotgun (WGS) entry which is preliminary data.</text>
</comment>
<dbReference type="EMBL" id="BDSP01000022">
    <property type="protein sequence ID" value="GAX10598.1"/>
    <property type="molecule type" value="Genomic_DNA"/>
</dbReference>
<dbReference type="InParanoid" id="A0A1Z5J9V6"/>
<sequence>MVAVAVKHMLIFLSRETKAYKFDAKNVVRVMQNMLFILELAEVNGAVRKEELFTENFKNACRAWLEKEEKDSARFRLRDDLTISLHGFWLLRTALELMRKEIALKSAEDIYKDLLTLQGEATKSTELDFCEVVEFAGIDERNPKNSYKATELIKTFRPSRNGRISKEIFVWLIKRVYEEYQLLQSATISASRNDHAFEQMMNIICVAIVAPLIFILLGVVPTFLSLFFVGVAVVAAFGHGNKRGFSYEIGDWLEINPLQTSHSLRSFTKGNTDGVLRRFICSLWILSTF</sequence>
<keyword evidence="1" id="KW-0472">Membrane</keyword>
<keyword evidence="3" id="KW-1185">Reference proteome</keyword>
<feature type="transmembrane region" description="Helical" evidence="1">
    <location>
        <begin position="208"/>
        <end position="237"/>
    </location>
</feature>
<keyword evidence="1" id="KW-1133">Transmembrane helix</keyword>
<evidence type="ECO:0000313" key="2">
    <source>
        <dbReference type="EMBL" id="GAX10598.1"/>
    </source>
</evidence>
<evidence type="ECO:0000256" key="1">
    <source>
        <dbReference type="SAM" id="Phobius"/>
    </source>
</evidence>
<name>A0A1Z5J9V6_FISSO</name>
<accession>A0A1Z5J9V6</accession>
<protein>
    <submittedName>
        <fullName evidence="2">Uncharacterized protein</fullName>
    </submittedName>
</protein>
<dbReference type="AlphaFoldDB" id="A0A1Z5J9V6"/>
<reference evidence="2 3" key="1">
    <citation type="journal article" date="2015" name="Plant Cell">
        <title>Oil accumulation by the oleaginous diatom Fistulifera solaris as revealed by the genome and transcriptome.</title>
        <authorList>
            <person name="Tanaka T."/>
            <person name="Maeda Y."/>
            <person name="Veluchamy A."/>
            <person name="Tanaka M."/>
            <person name="Abida H."/>
            <person name="Marechal E."/>
            <person name="Bowler C."/>
            <person name="Muto M."/>
            <person name="Sunaga Y."/>
            <person name="Tanaka M."/>
            <person name="Yoshino T."/>
            <person name="Taniguchi T."/>
            <person name="Fukuda Y."/>
            <person name="Nemoto M."/>
            <person name="Matsumoto M."/>
            <person name="Wong P.S."/>
            <person name="Aburatani S."/>
            <person name="Fujibuchi W."/>
        </authorList>
    </citation>
    <scope>NUCLEOTIDE SEQUENCE [LARGE SCALE GENOMIC DNA]</scope>
    <source>
        <strain evidence="2 3">JPCC DA0580</strain>
    </source>
</reference>
<evidence type="ECO:0000313" key="3">
    <source>
        <dbReference type="Proteomes" id="UP000198406"/>
    </source>
</evidence>
<organism evidence="2 3">
    <name type="scientific">Fistulifera solaris</name>
    <name type="common">Oleaginous diatom</name>
    <dbReference type="NCBI Taxonomy" id="1519565"/>
    <lineage>
        <taxon>Eukaryota</taxon>
        <taxon>Sar</taxon>
        <taxon>Stramenopiles</taxon>
        <taxon>Ochrophyta</taxon>
        <taxon>Bacillariophyta</taxon>
        <taxon>Bacillariophyceae</taxon>
        <taxon>Bacillariophycidae</taxon>
        <taxon>Naviculales</taxon>
        <taxon>Naviculaceae</taxon>
        <taxon>Fistulifera</taxon>
    </lineage>
</organism>
<dbReference type="Proteomes" id="UP000198406">
    <property type="component" value="Unassembled WGS sequence"/>
</dbReference>
<proteinExistence type="predicted"/>
<keyword evidence="1" id="KW-0812">Transmembrane</keyword>
<gene>
    <name evidence="2" type="ORF">FisN_14Lu103</name>
</gene>